<dbReference type="OrthoDB" id="5231984at2759"/>
<reference evidence="3 4" key="1">
    <citation type="journal article" date="2016" name="Nat. Commun.">
        <title>Ectomycorrhizal ecology is imprinted in the genome of the dominant symbiotic fungus Cenococcum geophilum.</title>
        <authorList>
            <consortium name="DOE Joint Genome Institute"/>
            <person name="Peter M."/>
            <person name="Kohler A."/>
            <person name="Ohm R.A."/>
            <person name="Kuo A."/>
            <person name="Krutzmann J."/>
            <person name="Morin E."/>
            <person name="Arend M."/>
            <person name="Barry K.W."/>
            <person name="Binder M."/>
            <person name="Choi C."/>
            <person name="Clum A."/>
            <person name="Copeland A."/>
            <person name="Grisel N."/>
            <person name="Haridas S."/>
            <person name="Kipfer T."/>
            <person name="LaButti K."/>
            <person name="Lindquist E."/>
            <person name="Lipzen A."/>
            <person name="Maire R."/>
            <person name="Meier B."/>
            <person name="Mihaltcheva S."/>
            <person name="Molinier V."/>
            <person name="Murat C."/>
            <person name="Poggeler S."/>
            <person name="Quandt C.A."/>
            <person name="Sperisen C."/>
            <person name="Tritt A."/>
            <person name="Tisserant E."/>
            <person name="Crous P.W."/>
            <person name="Henrissat B."/>
            <person name="Nehls U."/>
            <person name="Egli S."/>
            <person name="Spatafora J.W."/>
            <person name="Grigoriev I.V."/>
            <person name="Martin F.M."/>
        </authorList>
    </citation>
    <scope>NUCLEOTIDE SEQUENCE [LARGE SCALE GENOMIC DNA]</scope>
    <source>
        <strain evidence="3 4">CBS 207.34</strain>
    </source>
</reference>
<keyword evidence="2" id="KW-0732">Signal</keyword>
<evidence type="ECO:0000313" key="3">
    <source>
        <dbReference type="EMBL" id="OCL02638.1"/>
    </source>
</evidence>
<dbReference type="InterPro" id="IPR036610">
    <property type="entry name" value="PEBP-like_sf"/>
</dbReference>
<gene>
    <name evidence="3" type="ORF">AOQ84DRAFT_348879</name>
</gene>
<protein>
    <submittedName>
        <fullName evidence="3">Uncharacterized protein</fullName>
    </submittedName>
</protein>
<name>A0A8E2EQS6_9PEZI</name>
<evidence type="ECO:0000256" key="2">
    <source>
        <dbReference type="SAM" id="SignalP"/>
    </source>
</evidence>
<feature type="region of interest" description="Disordered" evidence="1">
    <location>
        <begin position="295"/>
        <end position="319"/>
    </location>
</feature>
<sequence length="346" mass="33855">MLRTYLSHLFCTAALLRSAYAQKSVPSDLAVGFDPSSISLQAAYGGGEASEGFTDGTKFTKDQVANAPAFAFGDSSGISSTTKFTILMLDTTCDSARTLHFLQTDFVYDGRLTDLASSANPLQAYQAPGAFKETGNGRQYTFLMYSQPGNQNISSLKLPNQGDIVNVKQFQDDNGYQNAQAGIGMVVDLGGTTNCGGAASSGGASSAAQSATSAAGSSSAAAAASSAAASGASSANSGTESPSATAAASSGTAGAAATTVAPGLTTATGSPGDQSSGLVAASSVLGGSPKTTLAASTTGQAGAASGTVSGTAPATQTGSEASNLSLTLARCVVVASLIAFAGLLVC</sequence>
<feature type="chain" id="PRO_5034020488" evidence="2">
    <location>
        <begin position="22"/>
        <end position="346"/>
    </location>
</feature>
<dbReference type="EMBL" id="KV750920">
    <property type="protein sequence ID" value="OCL02638.1"/>
    <property type="molecule type" value="Genomic_DNA"/>
</dbReference>
<evidence type="ECO:0000313" key="4">
    <source>
        <dbReference type="Proteomes" id="UP000250140"/>
    </source>
</evidence>
<accession>A0A8E2EQS6</accession>
<proteinExistence type="predicted"/>
<dbReference type="SUPFAM" id="SSF49777">
    <property type="entry name" value="PEBP-like"/>
    <property type="match status" value="1"/>
</dbReference>
<dbReference type="AlphaFoldDB" id="A0A8E2EQS6"/>
<feature type="signal peptide" evidence="2">
    <location>
        <begin position="1"/>
        <end position="21"/>
    </location>
</feature>
<feature type="compositionally biased region" description="Low complexity" evidence="1">
    <location>
        <begin position="295"/>
        <end position="315"/>
    </location>
</feature>
<organism evidence="3 4">
    <name type="scientific">Glonium stellatum</name>
    <dbReference type="NCBI Taxonomy" id="574774"/>
    <lineage>
        <taxon>Eukaryota</taxon>
        <taxon>Fungi</taxon>
        <taxon>Dikarya</taxon>
        <taxon>Ascomycota</taxon>
        <taxon>Pezizomycotina</taxon>
        <taxon>Dothideomycetes</taxon>
        <taxon>Pleosporomycetidae</taxon>
        <taxon>Gloniales</taxon>
        <taxon>Gloniaceae</taxon>
        <taxon>Glonium</taxon>
    </lineage>
</organism>
<keyword evidence="4" id="KW-1185">Reference proteome</keyword>
<evidence type="ECO:0000256" key="1">
    <source>
        <dbReference type="SAM" id="MobiDB-lite"/>
    </source>
</evidence>
<dbReference type="Proteomes" id="UP000250140">
    <property type="component" value="Unassembled WGS sequence"/>
</dbReference>
<dbReference type="Gene3D" id="3.90.280.10">
    <property type="entry name" value="PEBP-like"/>
    <property type="match status" value="1"/>
</dbReference>